<dbReference type="InterPro" id="IPR002676">
    <property type="entry name" value="RimM_N"/>
</dbReference>
<dbReference type="HAMAP" id="MF_00014">
    <property type="entry name" value="Ribosome_mat_RimM"/>
    <property type="match status" value="1"/>
</dbReference>
<dbReference type="InterPro" id="IPR011961">
    <property type="entry name" value="RimM"/>
</dbReference>
<evidence type="ECO:0000313" key="9">
    <source>
        <dbReference type="Proteomes" id="UP000441925"/>
    </source>
</evidence>
<name>A0A6N7VXC6_9FIRM</name>
<comment type="similarity">
    <text evidence="5">Belongs to the RimM family.</text>
</comment>
<dbReference type="SUPFAM" id="SSF50447">
    <property type="entry name" value="Translation proteins"/>
    <property type="match status" value="1"/>
</dbReference>
<organism evidence="8 9">
    <name type="scientific">Anaerococcus porci</name>
    <dbReference type="NCBI Taxonomy" id="2652269"/>
    <lineage>
        <taxon>Bacteria</taxon>
        <taxon>Bacillati</taxon>
        <taxon>Bacillota</taxon>
        <taxon>Tissierellia</taxon>
        <taxon>Tissierellales</taxon>
        <taxon>Peptoniphilaceae</taxon>
        <taxon>Anaerococcus</taxon>
    </lineage>
</organism>
<dbReference type="InterPro" id="IPR036976">
    <property type="entry name" value="RimM_N_sf"/>
</dbReference>
<evidence type="ECO:0000256" key="4">
    <source>
        <dbReference type="ARBA" id="ARBA00023186"/>
    </source>
</evidence>
<dbReference type="Pfam" id="PF24986">
    <property type="entry name" value="PRC_RimM"/>
    <property type="match status" value="1"/>
</dbReference>
<evidence type="ECO:0000259" key="7">
    <source>
        <dbReference type="Pfam" id="PF24986"/>
    </source>
</evidence>
<dbReference type="NCBIfam" id="TIGR02273">
    <property type="entry name" value="16S_RimM"/>
    <property type="match status" value="1"/>
</dbReference>
<dbReference type="InterPro" id="IPR011033">
    <property type="entry name" value="PRC_barrel-like_sf"/>
</dbReference>
<comment type="function">
    <text evidence="5">An accessory protein needed during the final step in the assembly of 30S ribosomal subunit, possibly for assembly of the head region. Essential for efficient processing of 16S rRNA. May be needed both before and after RbfA during the maturation of 16S rRNA. It has affinity for free ribosomal 30S subunits but not for 70S ribosomes.</text>
</comment>
<comment type="subcellular location">
    <subcellularLocation>
        <location evidence="5">Cytoplasm</location>
    </subcellularLocation>
</comment>
<evidence type="ECO:0000256" key="3">
    <source>
        <dbReference type="ARBA" id="ARBA00022552"/>
    </source>
</evidence>
<evidence type="ECO:0000259" key="6">
    <source>
        <dbReference type="Pfam" id="PF01782"/>
    </source>
</evidence>
<keyword evidence="3 5" id="KW-0698">rRNA processing</keyword>
<dbReference type="GO" id="GO:0043022">
    <property type="term" value="F:ribosome binding"/>
    <property type="evidence" value="ECO:0007669"/>
    <property type="project" value="InterPro"/>
</dbReference>
<dbReference type="EMBL" id="VULQ01000012">
    <property type="protein sequence ID" value="MSS78507.1"/>
    <property type="molecule type" value="Genomic_DNA"/>
</dbReference>
<dbReference type="GO" id="GO:0005737">
    <property type="term" value="C:cytoplasm"/>
    <property type="evidence" value="ECO:0007669"/>
    <property type="project" value="UniProtKB-SubCell"/>
</dbReference>
<dbReference type="Pfam" id="PF01782">
    <property type="entry name" value="RimM"/>
    <property type="match status" value="1"/>
</dbReference>
<dbReference type="InterPro" id="IPR009000">
    <property type="entry name" value="Transl_B-barrel_sf"/>
</dbReference>
<dbReference type="Gene3D" id="2.30.30.240">
    <property type="entry name" value="PRC-barrel domain"/>
    <property type="match status" value="1"/>
</dbReference>
<dbReference type="SUPFAM" id="SSF50346">
    <property type="entry name" value="PRC-barrel domain"/>
    <property type="match status" value="1"/>
</dbReference>
<proteinExistence type="inferred from homology"/>
<dbReference type="GO" id="GO:0042274">
    <property type="term" value="P:ribosomal small subunit biogenesis"/>
    <property type="evidence" value="ECO:0007669"/>
    <property type="project" value="UniProtKB-UniRule"/>
</dbReference>
<accession>A0A6N7VXC6</accession>
<comment type="domain">
    <text evidence="5">The PRC barrel domain binds ribosomal protein uS19.</text>
</comment>
<keyword evidence="4 5" id="KW-0143">Chaperone</keyword>
<evidence type="ECO:0000313" key="8">
    <source>
        <dbReference type="EMBL" id="MSS78507.1"/>
    </source>
</evidence>
<keyword evidence="2 5" id="KW-0690">Ribosome biogenesis</keyword>
<dbReference type="Gene3D" id="2.40.30.60">
    <property type="entry name" value="RimM"/>
    <property type="match status" value="1"/>
</dbReference>
<sequence length="161" mass="18615">MKITVAEIINTHGIRGNLKIKSYSDNENRFNKDSKLFLDDEEVVIESSFKHKGSIIIKLKNYDDINEVEKFIGHELTIDENDLEDLNNGEYYLFDLIGLRVYENGEKIGSVVDVITGVYPNDIYVIEKNGKEVYFPALNATIKNIDLENKKIEVENFKDYE</sequence>
<dbReference type="PANTHER" id="PTHR33692:SF1">
    <property type="entry name" value="RIBOSOME MATURATION FACTOR RIMM"/>
    <property type="match status" value="1"/>
</dbReference>
<dbReference type="AlphaFoldDB" id="A0A6N7VXC6"/>
<reference evidence="8 9" key="1">
    <citation type="submission" date="2019-08" db="EMBL/GenBank/DDBJ databases">
        <title>In-depth cultivation of the pig gut microbiome towards novel bacterial diversity and tailored functional studies.</title>
        <authorList>
            <person name="Wylensek D."/>
            <person name="Hitch T.C.A."/>
            <person name="Clavel T."/>
        </authorList>
    </citation>
    <scope>NUCLEOTIDE SEQUENCE [LARGE SCALE GENOMIC DNA]</scope>
    <source>
        <strain evidence="8 9">WCA-380-WT-2B</strain>
    </source>
</reference>
<keyword evidence="1 5" id="KW-0963">Cytoplasm</keyword>
<dbReference type="PANTHER" id="PTHR33692">
    <property type="entry name" value="RIBOSOME MATURATION FACTOR RIMM"/>
    <property type="match status" value="1"/>
</dbReference>
<dbReference type="RefSeq" id="WP_154541655.1">
    <property type="nucleotide sequence ID" value="NZ_JAXDSU010000067.1"/>
</dbReference>
<evidence type="ECO:0000256" key="5">
    <source>
        <dbReference type="HAMAP-Rule" id="MF_00014"/>
    </source>
</evidence>
<comment type="caution">
    <text evidence="8">The sequence shown here is derived from an EMBL/GenBank/DDBJ whole genome shotgun (WGS) entry which is preliminary data.</text>
</comment>
<evidence type="ECO:0000256" key="2">
    <source>
        <dbReference type="ARBA" id="ARBA00022517"/>
    </source>
</evidence>
<protein>
    <recommendedName>
        <fullName evidence="5">Ribosome maturation factor RimM</fullName>
    </recommendedName>
</protein>
<feature type="domain" description="Ribosome maturation factor RimM PRC barrel" evidence="7">
    <location>
        <begin position="94"/>
        <end position="155"/>
    </location>
</feature>
<dbReference type="Proteomes" id="UP000441925">
    <property type="component" value="Unassembled WGS sequence"/>
</dbReference>
<keyword evidence="9" id="KW-1185">Reference proteome</keyword>
<dbReference type="InterPro" id="IPR056792">
    <property type="entry name" value="PRC_RimM"/>
</dbReference>
<dbReference type="GO" id="GO:0006364">
    <property type="term" value="P:rRNA processing"/>
    <property type="evidence" value="ECO:0007669"/>
    <property type="project" value="UniProtKB-UniRule"/>
</dbReference>
<feature type="domain" description="RimM N-terminal" evidence="6">
    <location>
        <begin position="5"/>
        <end position="81"/>
    </location>
</feature>
<gene>
    <name evidence="5 8" type="primary">rimM</name>
    <name evidence="8" type="ORF">FYJ26_08890</name>
</gene>
<evidence type="ECO:0000256" key="1">
    <source>
        <dbReference type="ARBA" id="ARBA00022490"/>
    </source>
</evidence>
<dbReference type="GO" id="GO:0005840">
    <property type="term" value="C:ribosome"/>
    <property type="evidence" value="ECO:0007669"/>
    <property type="project" value="InterPro"/>
</dbReference>
<comment type="subunit">
    <text evidence="5">Binds ribosomal protein uS19.</text>
</comment>